<dbReference type="Proteomes" id="UP001497482">
    <property type="component" value="Chromosome 17"/>
</dbReference>
<dbReference type="EMBL" id="OZ035839">
    <property type="protein sequence ID" value="CAL1585507.1"/>
    <property type="molecule type" value="Genomic_DNA"/>
</dbReference>
<reference evidence="1 2" key="1">
    <citation type="submission" date="2024-04" db="EMBL/GenBank/DDBJ databases">
        <authorList>
            <person name="Waldvogel A.-M."/>
            <person name="Schoenle A."/>
        </authorList>
    </citation>
    <scope>NUCLEOTIDE SEQUENCE [LARGE SCALE GENOMIC DNA]</scope>
</reference>
<evidence type="ECO:0000313" key="2">
    <source>
        <dbReference type="Proteomes" id="UP001497482"/>
    </source>
</evidence>
<organism evidence="1 2">
    <name type="scientific">Knipowitschia caucasica</name>
    <name type="common">Caucasian dwarf goby</name>
    <name type="synonym">Pomatoschistus caucasicus</name>
    <dbReference type="NCBI Taxonomy" id="637954"/>
    <lineage>
        <taxon>Eukaryota</taxon>
        <taxon>Metazoa</taxon>
        <taxon>Chordata</taxon>
        <taxon>Craniata</taxon>
        <taxon>Vertebrata</taxon>
        <taxon>Euteleostomi</taxon>
        <taxon>Actinopterygii</taxon>
        <taxon>Neopterygii</taxon>
        <taxon>Teleostei</taxon>
        <taxon>Neoteleostei</taxon>
        <taxon>Acanthomorphata</taxon>
        <taxon>Gobiaria</taxon>
        <taxon>Gobiiformes</taxon>
        <taxon>Gobioidei</taxon>
        <taxon>Gobiidae</taxon>
        <taxon>Gobiinae</taxon>
        <taxon>Knipowitschia</taxon>
    </lineage>
</organism>
<name>A0AAV2KD50_KNICA</name>
<accession>A0AAV2KD50</accession>
<protein>
    <submittedName>
        <fullName evidence="1">Uncharacterized protein</fullName>
    </submittedName>
</protein>
<gene>
    <name evidence="1" type="ORF">KC01_LOCUS15727</name>
</gene>
<evidence type="ECO:0000313" key="1">
    <source>
        <dbReference type="EMBL" id="CAL1585507.1"/>
    </source>
</evidence>
<keyword evidence="2" id="KW-1185">Reference proteome</keyword>
<sequence length="113" mass="12734">MLIYLFNIFHSRSTVSRCSRRQSGDGECEGGVDVHFSARSRGDLPPRPWEPLGGSAVNTEQCMLGIGCQMKRLERGTERSQDQRGSVLPLRCRQRHFIYSTFHSAAVCRSLFG</sequence>
<dbReference type="AlphaFoldDB" id="A0AAV2KD50"/>
<proteinExistence type="predicted"/>